<evidence type="ECO:0000313" key="4">
    <source>
        <dbReference type="Proteomes" id="UP000440694"/>
    </source>
</evidence>
<organism evidence="3 4">
    <name type="scientific">Hyphomicrobium album</name>
    <dbReference type="NCBI Taxonomy" id="2665159"/>
    <lineage>
        <taxon>Bacteria</taxon>
        <taxon>Pseudomonadati</taxon>
        <taxon>Pseudomonadota</taxon>
        <taxon>Alphaproteobacteria</taxon>
        <taxon>Hyphomicrobiales</taxon>
        <taxon>Hyphomicrobiaceae</taxon>
        <taxon>Hyphomicrobium</taxon>
    </lineage>
</organism>
<sequence length="281" mass="31343">MLGRSIVAPLLALLVIPLAADVASAQGRDRDRGPPGFDRDRGPPGFDRDRGPPGREQWELLGEQAVGFGVDRDVIRVGRREGFFSRIALEVRDNDVEILDLKVFFNRGAPQDVRVRQVIRRGERTRPIDLIGRDRLIDRIEIVYRSNPNVRGRAKVAVFGLRDMPPPPPPPPLSWVELGCGKVGIKPDRDSIRVGRREGRFSAIKLAVRGSKIELIDLTVVYERGPPDELQVRKKIGDGEETPPLDLRGERRAIDRVGLTYRQTLGLNLIKGPATVCVLGR</sequence>
<name>A0A6I3KGF2_9HYPH</name>
<dbReference type="AlphaFoldDB" id="A0A6I3KGF2"/>
<feature type="chain" id="PRO_5026217617" evidence="2">
    <location>
        <begin position="20"/>
        <end position="281"/>
    </location>
</feature>
<keyword evidence="4" id="KW-1185">Reference proteome</keyword>
<accession>A0A6I3KGF2</accession>
<dbReference type="Proteomes" id="UP000440694">
    <property type="component" value="Unassembled WGS sequence"/>
</dbReference>
<reference evidence="3 4" key="1">
    <citation type="submission" date="2019-11" db="EMBL/GenBank/DDBJ databases">
        <title>Identification of a novel strain.</title>
        <authorList>
            <person name="Xu Q."/>
            <person name="Wang G."/>
        </authorList>
    </citation>
    <scope>NUCLEOTIDE SEQUENCE [LARGE SCALE GENOMIC DNA]</scope>
    <source>
        <strain evidence="4">xq</strain>
    </source>
</reference>
<proteinExistence type="predicted"/>
<evidence type="ECO:0000313" key="3">
    <source>
        <dbReference type="EMBL" id="MTD93483.1"/>
    </source>
</evidence>
<dbReference type="EMBL" id="WMBQ01000001">
    <property type="protein sequence ID" value="MTD93483.1"/>
    <property type="molecule type" value="Genomic_DNA"/>
</dbReference>
<feature type="compositionally biased region" description="Basic and acidic residues" evidence="1">
    <location>
        <begin position="27"/>
        <end position="54"/>
    </location>
</feature>
<feature type="region of interest" description="Disordered" evidence="1">
    <location>
        <begin position="25"/>
        <end position="54"/>
    </location>
</feature>
<dbReference type="RefSeq" id="WP_154738019.1">
    <property type="nucleotide sequence ID" value="NZ_WMBQ01000001.1"/>
</dbReference>
<feature type="signal peptide" evidence="2">
    <location>
        <begin position="1"/>
        <end position="19"/>
    </location>
</feature>
<evidence type="ECO:0000256" key="2">
    <source>
        <dbReference type="SAM" id="SignalP"/>
    </source>
</evidence>
<keyword evidence="2" id="KW-0732">Signal</keyword>
<protein>
    <submittedName>
        <fullName evidence="3">Uncharacterized protein</fullName>
    </submittedName>
</protein>
<gene>
    <name evidence="3" type="ORF">GIW81_03935</name>
</gene>
<evidence type="ECO:0000256" key="1">
    <source>
        <dbReference type="SAM" id="MobiDB-lite"/>
    </source>
</evidence>
<comment type="caution">
    <text evidence="3">The sequence shown here is derived from an EMBL/GenBank/DDBJ whole genome shotgun (WGS) entry which is preliminary data.</text>
</comment>